<dbReference type="InterPro" id="IPR036397">
    <property type="entry name" value="RNaseH_sf"/>
</dbReference>
<dbReference type="Gene3D" id="3.30.70.270">
    <property type="match status" value="2"/>
</dbReference>
<gene>
    <name evidence="1" type="ORF">CK203_035635</name>
</gene>
<protein>
    <submittedName>
        <fullName evidence="1">Uncharacterized protein</fullName>
    </submittedName>
</protein>
<accession>A0A438ICQ4</accession>
<dbReference type="InterPro" id="IPR012337">
    <property type="entry name" value="RNaseH-like_sf"/>
</dbReference>
<reference evidence="1 2" key="1">
    <citation type="journal article" date="2018" name="PLoS Genet.">
        <title>Population sequencing reveals clonal diversity and ancestral inbreeding in the grapevine cultivar Chardonnay.</title>
        <authorList>
            <person name="Roach M.J."/>
            <person name="Johnson D.L."/>
            <person name="Bohlmann J."/>
            <person name="van Vuuren H.J."/>
            <person name="Jones S.J."/>
            <person name="Pretorius I.S."/>
            <person name="Schmidt S.A."/>
            <person name="Borneman A.R."/>
        </authorList>
    </citation>
    <scope>NUCLEOTIDE SEQUENCE [LARGE SCALE GENOMIC DNA]</scope>
    <source>
        <strain evidence="2">cv. Chardonnay</strain>
        <tissue evidence="1">Leaf</tissue>
    </source>
</reference>
<dbReference type="SUPFAM" id="SSF56672">
    <property type="entry name" value="DNA/RNA polymerases"/>
    <property type="match status" value="1"/>
</dbReference>
<dbReference type="Gene3D" id="3.10.10.10">
    <property type="entry name" value="HIV Type 1 Reverse Transcriptase, subunit A, domain 1"/>
    <property type="match status" value="1"/>
</dbReference>
<dbReference type="SUPFAM" id="SSF53098">
    <property type="entry name" value="Ribonuclease H-like"/>
    <property type="match status" value="1"/>
</dbReference>
<dbReference type="Proteomes" id="UP000288805">
    <property type="component" value="Unassembled WGS sequence"/>
</dbReference>
<name>A0A438ICQ4_VITVI</name>
<evidence type="ECO:0000313" key="1">
    <source>
        <dbReference type="EMBL" id="RVW94490.1"/>
    </source>
</evidence>
<dbReference type="InterPro" id="IPR043128">
    <property type="entry name" value="Rev_trsase/Diguanyl_cyclase"/>
</dbReference>
<evidence type="ECO:0000313" key="2">
    <source>
        <dbReference type="Proteomes" id="UP000288805"/>
    </source>
</evidence>
<dbReference type="CDD" id="cd01647">
    <property type="entry name" value="RT_LTR"/>
    <property type="match status" value="1"/>
</dbReference>
<dbReference type="GO" id="GO:0003676">
    <property type="term" value="F:nucleic acid binding"/>
    <property type="evidence" value="ECO:0007669"/>
    <property type="project" value="InterPro"/>
</dbReference>
<dbReference type="InterPro" id="IPR043502">
    <property type="entry name" value="DNA/RNA_pol_sf"/>
</dbReference>
<dbReference type="Gene3D" id="3.30.420.10">
    <property type="entry name" value="Ribonuclease H-like superfamily/Ribonuclease H"/>
    <property type="match status" value="2"/>
</dbReference>
<dbReference type="PANTHER" id="PTHR48475:SF1">
    <property type="entry name" value="RNASE H TYPE-1 DOMAIN-CONTAINING PROTEIN"/>
    <property type="match status" value="1"/>
</dbReference>
<organism evidence="1 2">
    <name type="scientific">Vitis vinifera</name>
    <name type="common">Grape</name>
    <dbReference type="NCBI Taxonomy" id="29760"/>
    <lineage>
        <taxon>Eukaryota</taxon>
        <taxon>Viridiplantae</taxon>
        <taxon>Streptophyta</taxon>
        <taxon>Embryophyta</taxon>
        <taxon>Tracheophyta</taxon>
        <taxon>Spermatophyta</taxon>
        <taxon>Magnoliopsida</taxon>
        <taxon>eudicotyledons</taxon>
        <taxon>Gunneridae</taxon>
        <taxon>Pentapetalae</taxon>
        <taxon>rosids</taxon>
        <taxon>Vitales</taxon>
        <taxon>Vitaceae</taxon>
        <taxon>Viteae</taxon>
        <taxon>Vitis</taxon>
    </lineage>
</organism>
<comment type="caution">
    <text evidence="1">The sequence shown here is derived from an EMBL/GenBank/DDBJ whole genome shotgun (WGS) entry which is preliminary data.</text>
</comment>
<dbReference type="PANTHER" id="PTHR48475">
    <property type="entry name" value="RIBONUCLEASE H"/>
    <property type="match status" value="1"/>
</dbReference>
<proteinExistence type="predicted"/>
<dbReference type="AlphaFoldDB" id="A0A438ICQ4"/>
<sequence>MGFISVVENPEWLANVVPIPKKDNKVRVCIDFKDLNKVSLKDDFPLPHIDLLVDSIVGHSMLPFIDGGYAIWVEERKADHLLAIERFFERIQKLKLRLNPKKCTFGVTFGKLLGHMVSERGIEVDLDKIKAILDIPVPGTEKEIRALGWATKRLRHYMAEYSVHLISRLDPLRYLFDRPALTGWRMYFDGVANHSRYGIGVLLVSPRVTTSRDLFILTFPDYHPTTNNIVRGVWKTRDAKLNPYHAYLELLIEKFEELKYIHLPKAHNQFVDALATLASIVDIPTNVVVRPLLIETRSTPAYCHLIDETEVQDDLPWFHDIYQFLKSSTYPKAAIAKDWRALMQLSDDRGSCRSLWLHMGGHMLAHKIMRTSYFWLAMETNCCQFVQRCPRVSDAWGSYSYTSLRVAYFEIAMAILNMCIQHHKSSAYMPQTNGAVEAANKNIKRILKRWLRLLDIVETKMGSLRVALEQQISRQSGPRLDLINLTFR</sequence>
<dbReference type="EMBL" id="QGNW01000121">
    <property type="protein sequence ID" value="RVW94490.1"/>
    <property type="molecule type" value="Genomic_DNA"/>
</dbReference>